<evidence type="ECO:0000256" key="9">
    <source>
        <dbReference type="PROSITE-ProRule" id="PRU10141"/>
    </source>
</evidence>
<evidence type="ECO:0000259" key="10">
    <source>
        <dbReference type="PROSITE" id="PS50011"/>
    </source>
</evidence>
<dbReference type="GO" id="GO:0004674">
    <property type="term" value="F:protein serine/threonine kinase activity"/>
    <property type="evidence" value="ECO:0007669"/>
    <property type="project" value="UniProtKB-KW"/>
</dbReference>
<comment type="caution">
    <text evidence="11">The sequence shown here is derived from an EMBL/GenBank/DDBJ whole genome shotgun (WGS) entry which is preliminary data.</text>
</comment>
<dbReference type="PROSITE" id="PS00108">
    <property type="entry name" value="PROTEIN_KINASE_ST"/>
    <property type="match status" value="1"/>
</dbReference>
<dbReference type="GO" id="GO:0045717">
    <property type="term" value="P:negative regulation of fatty acid biosynthetic process"/>
    <property type="evidence" value="ECO:0007669"/>
    <property type="project" value="UniProtKB-ARBA"/>
</dbReference>
<dbReference type="EC" id="2.7.11.1" evidence="1"/>
<keyword evidence="6 9" id="KW-0067">ATP-binding</keyword>
<organism evidence="11 12">
    <name type="scientific">Nocardia terrae</name>
    <dbReference type="NCBI Taxonomy" id="2675851"/>
    <lineage>
        <taxon>Bacteria</taxon>
        <taxon>Bacillati</taxon>
        <taxon>Actinomycetota</taxon>
        <taxon>Actinomycetes</taxon>
        <taxon>Mycobacteriales</taxon>
        <taxon>Nocardiaceae</taxon>
        <taxon>Nocardia</taxon>
    </lineage>
</organism>
<dbReference type="Gene3D" id="3.30.200.20">
    <property type="entry name" value="Phosphorylase Kinase, domain 1"/>
    <property type="match status" value="1"/>
</dbReference>
<keyword evidence="4 9" id="KW-0547">Nucleotide-binding</keyword>
<keyword evidence="12" id="KW-1185">Reference proteome</keyword>
<evidence type="ECO:0000313" key="11">
    <source>
        <dbReference type="EMBL" id="MVU80508.1"/>
    </source>
</evidence>
<dbReference type="InterPro" id="IPR000719">
    <property type="entry name" value="Prot_kinase_dom"/>
</dbReference>
<accession>A0A7K1V2Z8</accession>
<feature type="domain" description="Protein kinase" evidence="10">
    <location>
        <begin position="20"/>
        <end position="283"/>
    </location>
</feature>
<dbReference type="PANTHER" id="PTHR43289">
    <property type="entry name" value="MITOGEN-ACTIVATED PROTEIN KINASE KINASE KINASE 20-RELATED"/>
    <property type="match status" value="1"/>
</dbReference>
<keyword evidence="3" id="KW-0808">Transferase</keyword>
<evidence type="ECO:0000256" key="7">
    <source>
        <dbReference type="ARBA" id="ARBA00047899"/>
    </source>
</evidence>
<dbReference type="SMART" id="SM00220">
    <property type="entry name" value="S_TKc"/>
    <property type="match status" value="1"/>
</dbReference>
<evidence type="ECO:0000256" key="2">
    <source>
        <dbReference type="ARBA" id="ARBA00022527"/>
    </source>
</evidence>
<sequence length="467" mass="50064">MLEGVAVGQRLLAGEVFAGYRIERLLGVGGMGEVYLARDRSLPRPVALKLLGVTVARDPGVRARFQREADLAARLSHPNIVTIHDRGETEERLWIAMEFIDGSDAGRLVRSGPVAPDVAVDIIGTVAQALDFAHEAGVLHRDVKPANILLTNARPSRVLLTDFGIAKALDETMGATQTGEVYASLQYAAPEQLDPDIRVDQRVDVYSLGCTLFHLLTGQLPYRATNTAQLIHAHLHRPIPAPSTVNPTVPKGFDKVIATALAKDPADRYSTCGELADAAARVLAPATPAPIVHPPRRWPRIIALAATVLAAAATTGVYLYNSSSPDNFTEAARDAACAYARTISTFDIKTPADAAAFDRQVDAGATSRWISYIQGARTTLDNSMIAVQARSEVHDLQCTVNNSTADHAQITAFVTATVSNANDHTGKTKVTGLVMTMKKVDGRWLCDDMSNTEINALTTAPTPPPTK</sequence>
<dbReference type="GO" id="GO:0005524">
    <property type="term" value="F:ATP binding"/>
    <property type="evidence" value="ECO:0007669"/>
    <property type="project" value="UniProtKB-UniRule"/>
</dbReference>
<dbReference type="Gene3D" id="1.10.510.10">
    <property type="entry name" value="Transferase(Phosphotransferase) domain 1"/>
    <property type="match status" value="1"/>
</dbReference>
<dbReference type="InterPro" id="IPR017441">
    <property type="entry name" value="Protein_kinase_ATP_BS"/>
</dbReference>
<dbReference type="FunFam" id="3.30.200.20:FF:000035">
    <property type="entry name" value="Serine/threonine protein kinase Stk1"/>
    <property type="match status" value="1"/>
</dbReference>
<dbReference type="EMBL" id="WRPP01000005">
    <property type="protein sequence ID" value="MVU80508.1"/>
    <property type="molecule type" value="Genomic_DNA"/>
</dbReference>
<evidence type="ECO:0000256" key="5">
    <source>
        <dbReference type="ARBA" id="ARBA00022777"/>
    </source>
</evidence>
<gene>
    <name evidence="11" type="ORF">GPX89_25070</name>
</gene>
<evidence type="ECO:0000256" key="6">
    <source>
        <dbReference type="ARBA" id="ARBA00022840"/>
    </source>
</evidence>
<dbReference type="CDD" id="cd14014">
    <property type="entry name" value="STKc_PknB_like"/>
    <property type="match status" value="1"/>
</dbReference>
<dbReference type="Pfam" id="PF00069">
    <property type="entry name" value="Pkinase"/>
    <property type="match status" value="1"/>
</dbReference>
<evidence type="ECO:0000256" key="3">
    <source>
        <dbReference type="ARBA" id="ARBA00022679"/>
    </source>
</evidence>
<dbReference type="SUPFAM" id="SSF56112">
    <property type="entry name" value="Protein kinase-like (PK-like)"/>
    <property type="match status" value="1"/>
</dbReference>
<reference evidence="11 12" key="1">
    <citation type="submission" date="2019-12" db="EMBL/GenBank/DDBJ databases">
        <title>Nocardia sp. nov. ET3-3 isolated from soil.</title>
        <authorList>
            <person name="Kanchanasin P."/>
            <person name="Tanasupawat S."/>
            <person name="Yuki M."/>
            <person name="Kudo T."/>
        </authorList>
    </citation>
    <scope>NUCLEOTIDE SEQUENCE [LARGE SCALE GENOMIC DNA]</scope>
    <source>
        <strain evidence="11 12">ET3-3</strain>
    </source>
</reference>
<keyword evidence="5 11" id="KW-0418">Kinase</keyword>
<dbReference type="Proteomes" id="UP000466794">
    <property type="component" value="Unassembled WGS sequence"/>
</dbReference>
<comment type="catalytic activity">
    <reaction evidence="7">
        <text>L-threonyl-[protein] + ATP = O-phospho-L-threonyl-[protein] + ADP + H(+)</text>
        <dbReference type="Rhea" id="RHEA:46608"/>
        <dbReference type="Rhea" id="RHEA-COMP:11060"/>
        <dbReference type="Rhea" id="RHEA-COMP:11605"/>
        <dbReference type="ChEBI" id="CHEBI:15378"/>
        <dbReference type="ChEBI" id="CHEBI:30013"/>
        <dbReference type="ChEBI" id="CHEBI:30616"/>
        <dbReference type="ChEBI" id="CHEBI:61977"/>
        <dbReference type="ChEBI" id="CHEBI:456216"/>
        <dbReference type="EC" id="2.7.11.1"/>
    </reaction>
</comment>
<dbReference type="PROSITE" id="PS00107">
    <property type="entry name" value="PROTEIN_KINASE_ATP"/>
    <property type="match status" value="1"/>
</dbReference>
<proteinExistence type="predicted"/>
<evidence type="ECO:0000256" key="4">
    <source>
        <dbReference type="ARBA" id="ARBA00022741"/>
    </source>
</evidence>
<name>A0A7K1V2Z8_9NOCA</name>
<evidence type="ECO:0000313" key="12">
    <source>
        <dbReference type="Proteomes" id="UP000466794"/>
    </source>
</evidence>
<dbReference type="FunFam" id="1.10.510.10:FF:000021">
    <property type="entry name" value="Serine/threonine protein kinase"/>
    <property type="match status" value="1"/>
</dbReference>
<evidence type="ECO:0000256" key="8">
    <source>
        <dbReference type="ARBA" id="ARBA00048679"/>
    </source>
</evidence>
<dbReference type="AlphaFoldDB" id="A0A7K1V2Z8"/>
<feature type="binding site" evidence="9">
    <location>
        <position position="49"/>
    </location>
    <ligand>
        <name>ATP</name>
        <dbReference type="ChEBI" id="CHEBI:30616"/>
    </ligand>
</feature>
<protein>
    <recommendedName>
        <fullName evidence="1">non-specific serine/threonine protein kinase</fullName>
        <ecNumber evidence="1">2.7.11.1</ecNumber>
    </recommendedName>
</protein>
<dbReference type="PROSITE" id="PS50011">
    <property type="entry name" value="PROTEIN_KINASE_DOM"/>
    <property type="match status" value="1"/>
</dbReference>
<keyword evidence="2" id="KW-0723">Serine/threonine-protein kinase</keyword>
<dbReference type="InterPro" id="IPR011009">
    <property type="entry name" value="Kinase-like_dom_sf"/>
</dbReference>
<dbReference type="PANTHER" id="PTHR43289:SF6">
    <property type="entry name" value="SERINE_THREONINE-PROTEIN KINASE NEKL-3"/>
    <property type="match status" value="1"/>
</dbReference>
<dbReference type="InterPro" id="IPR008271">
    <property type="entry name" value="Ser/Thr_kinase_AS"/>
</dbReference>
<evidence type="ECO:0000256" key="1">
    <source>
        <dbReference type="ARBA" id="ARBA00012513"/>
    </source>
</evidence>
<comment type="catalytic activity">
    <reaction evidence="8">
        <text>L-seryl-[protein] + ATP = O-phospho-L-seryl-[protein] + ADP + H(+)</text>
        <dbReference type="Rhea" id="RHEA:17989"/>
        <dbReference type="Rhea" id="RHEA-COMP:9863"/>
        <dbReference type="Rhea" id="RHEA-COMP:11604"/>
        <dbReference type="ChEBI" id="CHEBI:15378"/>
        <dbReference type="ChEBI" id="CHEBI:29999"/>
        <dbReference type="ChEBI" id="CHEBI:30616"/>
        <dbReference type="ChEBI" id="CHEBI:83421"/>
        <dbReference type="ChEBI" id="CHEBI:456216"/>
        <dbReference type="EC" id="2.7.11.1"/>
    </reaction>
</comment>